<proteinExistence type="predicted"/>
<comment type="caution">
    <text evidence="1">The sequence shown here is derived from an EMBL/GenBank/DDBJ whole genome shotgun (WGS) entry which is preliminary data.</text>
</comment>
<organism evidence="1 2">
    <name type="scientific">Macroventuria anomochaeta</name>
    <dbReference type="NCBI Taxonomy" id="301207"/>
    <lineage>
        <taxon>Eukaryota</taxon>
        <taxon>Fungi</taxon>
        <taxon>Dikarya</taxon>
        <taxon>Ascomycota</taxon>
        <taxon>Pezizomycotina</taxon>
        <taxon>Dothideomycetes</taxon>
        <taxon>Pleosporomycetidae</taxon>
        <taxon>Pleosporales</taxon>
        <taxon>Pleosporineae</taxon>
        <taxon>Didymellaceae</taxon>
        <taxon>Macroventuria</taxon>
    </lineage>
</organism>
<reference evidence="1" key="1">
    <citation type="journal article" date="2020" name="Stud. Mycol.">
        <title>101 Dothideomycetes genomes: a test case for predicting lifestyles and emergence of pathogens.</title>
        <authorList>
            <person name="Haridas S."/>
            <person name="Albert R."/>
            <person name="Binder M."/>
            <person name="Bloem J."/>
            <person name="Labutti K."/>
            <person name="Salamov A."/>
            <person name="Andreopoulos B."/>
            <person name="Baker S."/>
            <person name="Barry K."/>
            <person name="Bills G."/>
            <person name="Bluhm B."/>
            <person name="Cannon C."/>
            <person name="Castanera R."/>
            <person name="Culley D."/>
            <person name="Daum C."/>
            <person name="Ezra D."/>
            <person name="Gonzalez J."/>
            <person name="Henrissat B."/>
            <person name="Kuo A."/>
            <person name="Liang C."/>
            <person name="Lipzen A."/>
            <person name="Lutzoni F."/>
            <person name="Magnuson J."/>
            <person name="Mondo S."/>
            <person name="Nolan M."/>
            <person name="Ohm R."/>
            <person name="Pangilinan J."/>
            <person name="Park H.-J."/>
            <person name="Ramirez L."/>
            <person name="Alfaro M."/>
            <person name="Sun H."/>
            <person name="Tritt A."/>
            <person name="Yoshinaga Y."/>
            <person name="Zwiers L.-H."/>
            <person name="Turgeon B."/>
            <person name="Goodwin S."/>
            <person name="Spatafora J."/>
            <person name="Crous P."/>
            <person name="Grigoriev I."/>
        </authorList>
    </citation>
    <scope>NUCLEOTIDE SEQUENCE</scope>
    <source>
        <strain evidence="1">CBS 525.71</strain>
    </source>
</reference>
<dbReference type="EMBL" id="MU006736">
    <property type="protein sequence ID" value="KAF2623563.1"/>
    <property type="molecule type" value="Genomic_DNA"/>
</dbReference>
<evidence type="ECO:0000313" key="1">
    <source>
        <dbReference type="EMBL" id="KAF2623563.1"/>
    </source>
</evidence>
<name>A0ACB6RP96_9PLEO</name>
<sequence>MNAKGVVIKPAGPGALPSPRVAGAANGEVTSVSPDTKSTSETNLPDSDTGSRKRPRETSLSDSPDASSNTQPQPASEQTQSASNERACKKVRNDRESKAIDLVVRMCLRRTEQCCKWQGLSRPSKLAKEIDQFDLTIILRQIKSADESAYSDNIKQLDAAYIAWADLRSKEGILASNDGTPNADLAQAKQNMTDSIFGFFDRESLLKLHPHLKGYPRLRTVLRNLNLSLVELKELGTKLQHTQARNNTQRQLEAQVSDLLAWLSPPEPYPSPPDSPSYNDVPTRNDQDTVMRVQLNSRLAQAAEEGARHREHNDQADSLRQELDPAPNAHTDNMQQLQHHSANIRDTAAHVYALNDEQPKTLIEQRPTTSNTEETHSQPTESHNATDESVVIPSTSTHGDGCQEQPKWGPSEESALTTARSMPQQKANACTELQHQDRMACSKLQTYGEAYKIIINQLIDAENGGPPPHLCDLQMPDAEACYYRLRTLWDTATEINRTTAGAEELRTNLGKFYKFAFCMREAHCLLRVLNHYGFTFSAVLATGWDLDKMRSLQTAMINFVYEEPLIWSKPDVDAICAALQIVSNRKAQFVGCPSVSFALVVAPKQVAATQSKDIPNRGNPPVVQQPAGNAVQQGQAALPAHAGNLLKQIIGLQPTQAQPSAPVSQHTDTNSNADLVQLDSAPVNALSQIQNLVNAQSLVNAGATANVDISAKVFCAPDGKVVNHTYPRKYCDNRSKKKCKNQRCYRLHLHYPAGSNLLPALPGVPSASGPSHAQSGFENANHFQQVTQGAQNVQPTAQGTKQPPQKEVTCQHDDANGKHCTRQSCKFLHINPRPAKYNANAAIIDAITLRTAQQSFGRAIMAGAASNGNNRSTAAAEQRPDNRPNIPCQYEKKNGGFCQNANCVYKHSDPRSKAYRAVNNGHPAGRQQRGPQGNEGGGQNGHGGGHRAPNDYTFNTQQHSLQHALAQQGQPVPLNIPHWQQNVVPLHNIPQAQSDQPQGQQTPSNAGGSQGLKCYGCGQIGHKKDVCPKKGRAQGGGSGGGNRGECHGCGQQGHYVRNYAQNIGHQGGSNGGTYAQSATRAIRGTYHPPCRTSPAVMHD</sequence>
<evidence type="ECO:0000313" key="2">
    <source>
        <dbReference type="Proteomes" id="UP000799754"/>
    </source>
</evidence>
<dbReference type="Proteomes" id="UP000799754">
    <property type="component" value="Unassembled WGS sequence"/>
</dbReference>
<keyword evidence="2" id="KW-1185">Reference proteome</keyword>
<gene>
    <name evidence="1" type="ORF">BU25DRAFT_424816</name>
</gene>
<accession>A0ACB6RP96</accession>
<protein>
    <submittedName>
        <fullName evidence="1">Uncharacterized protein</fullName>
    </submittedName>
</protein>